<protein>
    <submittedName>
        <fullName evidence="2">Type IX secretion system membrane protein, PorP/SprF family</fullName>
    </submittedName>
</protein>
<dbReference type="AlphaFoldDB" id="A0A1M5INS7"/>
<dbReference type="OrthoDB" id="891773at2"/>
<evidence type="ECO:0000313" key="3">
    <source>
        <dbReference type="Proteomes" id="UP000184287"/>
    </source>
</evidence>
<dbReference type="Proteomes" id="UP000184287">
    <property type="component" value="Unassembled WGS sequence"/>
</dbReference>
<dbReference type="EMBL" id="FQUQ01000005">
    <property type="protein sequence ID" value="SHG29937.1"/>
    <property type="molecule type" value="Genomic_DNA"/>
</dbReference>
<organism evidence="2 3">
    <name type="scientific">Pedobacter caeni</name>
    <dbReference type="NCBI Taxonomy" id="288992"/>
    <lineage>
        <taxon>Bacteria</taxon>
        <taxon>Pseudomonadati</taxon>
        <taxon>Bacteroidota</taxon>
        <taxon>Sphingobacteriia</taxon>
        <taxon>Sphingobacteriales</taxon>
        <taxon>Sphingobacteriaceae</taxon>
        <taxon>Pedobacter</taxon>
    </lineage>
</organism>
<gene>
    <name evidence="2" type="ORF">SAMN04488522_1052</name>
</gene>
<dbReference type="STRING" id="288992.SAMN04488522_1052"/>
<sequence length="296" mass="32735">MIRTILVTVFLMIRTLSANAQLNTLQAMYFQNPFLYNPAMAGMEKGVNVNIGYLQQWNSFPGTPKTSFLTAEMKSDKRVGLGLTVSLDEAGLIRSTKARGTYAYHLPLNNSDKQLNFGLSLGIDDSRIDYNNIRGDGTDESVVQYNQLKPYVDGDLGIAYTSNSLNIGAALPNLKSAFFKAATTRFDADRLLFIASISYKIPLYKGNTGFIVQPLTTYRLVKGHKDIVDVGLNFAMENYGLYMQGIYHSSDNMSVGLGLNRSSYAVSFAYNFETGAIRNYTGGGFELGIKLKVFDK</sequence>
<feature type="signal peptide" evidence="1">
    <location>
        <begin position="1"/>
        <end position="20"/>
    </location>
</feature>
<dbReference type="NCBIfam" id="TIGR03519">
    <property type="entry name" value="T9SS_PorP_fam"/>
    <property type="match status" value="1"/>
</dbReference>
<reference evidence="3" key="1">
    <citation type="submission" date="2016-11" db="EMBL/GenBank/DDBJ databases">
        <authorList>
            <person name="Varghese N."/>
            <person name="Submissions S."/>
        </authorList>
    </citation>
    <scope>NUCLEOTIDE SEQUENCE [LARGE SCALE GENOMIC DNA]</scope>
    <source>
        <strain evidence="3">DSM 16990</strain>
    </source>
</reference>
<dbReference type="Pfam" id="PF11751">
    <property type="entry name" value="PorP_SprF"/>
    <property type="match status" value="1"/>
</dbReference>
<accession>A0A1M5INS7</accession>
<keyword evidence="3" id="KW-1185">Reference proteome</keyword>
<dbReference type="RefSeq" id="WP_073235595.1">
    <property type="nucleotide sequence ID" value="NZ_FQUQ01000005.1"/>
</dbReference>
<keyword evidence="1" id="KW-0732">Signal</keyword>
<name>A0A1M5INS7_9SPHI</name>
<dbReference type="InterPro" id="IPR019861">
    <property type="entry name" value="PorP/SprF_Bacteroidetes"/>
</dbReference>
<feature type="chain" id="PRO_5009911152" evidence="1">
    <location>
        <begin position="21"/>
        <end position="296"/>
    </location>
</feature>
<evidence type="ECO:0000256" key="1">
    <source>
        <dbReference type="SAM" id="SignalP"/>
    </source>
</evidence>
<evidence type="ECO:0000313" key="2">
    <source>
        <dbReference type="EMBL" id="SHG29937.1"/>
    </source>
</evidence>
<proteinExistence type="predicted"/>